<dbReference type="Gene3D" id="1.20.1090.10">
    <property type="entry name" value="Dehydroquinate synthase-like - alpha domain"/>
    <property type="match status" value="1"/>
</dbReference>
<dbReference type="Pfam" id="PF25137">
    <property type="entry name" value="ADH_Fe_C"/>
    <property type="match status" value="1"/>
</dbReference>
<organism evidence="2 3">
    <name type="scientific">Geobacter argillaceus</name>
    <dbReference type="NCBI Taxonomy" id="345631"/>
    <lineage>
        <taxon>Bacteria</taxon>
        <taxon>Pseudomonadati</taxon>
        <taxon>Thermodesulfobacteriota</taxon>
        <taxon>Desulfuromonadia</taxon>
        <taxon>Geobacterales</taxon>
        <taxon>Geobacteraceae</taxon>
        <taxon>Geobacter</taxon>
    </lineage>
</organism>
<evidence type="ECO:0000259" key="1">
    <source>
        <dbReference type="Pfam" id="PF25137"/>
    </source>
</evidence>
<proteinExistence type="predicted"/>
<dbReference type="InterPro" id="IPR056798">
    <property type="entry name" value="ADH_Fe_C"/>
</dbReference>
<evidence type="ECO:0000313" key="2">
    <source>
        <dbReference type="EMBL" id="TWJ18693.1"/>
    </source>
</evidence>
<reference evidence="2 3" key="1">
    <citation type="submission" date="2019-07" db="EMBL/GenBank/DDBJ databases">
        <title>Genomic Encyclopedia of Archaeal and Bacterial Type Strains, Phase II (KMG-II): from individual species to whole genera.</title>
        <authorList>
            <person name="Goeker M."/>
        </authorList>
    </citation>
    <scope>NUCLEOTIDE SEQUENCE [LARGE SCALE GENOMIC DNA]</scope>
    <source>
        <strain evidence="2 3">ATCC BAA-1139</strain>
    </source>
</reference>
<evidence type="ECO:0000313" key="3">
    <source>
        <dbReference type="Proteomes" id="UP000319449"/>
    </source>
</evidence>
<dbReference type="EMBL" id="VLLN01000015">
    <property type="protein sequence ID" value="TWJ18693.1"/>
    <property type="molecule type" value="Genomic_DNA"/>
</dbReference>
<name>A0A562VL53_9BACT</name>
<accession>A0A562VL53</accession>
<protein>
    <recommendedName>
        <fullName evidence="1">Fe-containing alcohol dehydrogenase-like C-terminal domain-containing protein</fullName>
    </recommendedName>
</protein>
<feature type="domain" description="Fe-containing alcohol dehydrogenase-like C-terminal" evidence="1">
    <location>
        <begin position="15"/>
        <end position="92"/>
    </location>
</feature>
<keyword evidence="3" id="KW-1185">Reference proteome</keyword>
<dbReference type="AlphaFoldDB" id="A0A562VL53"/>
<sequence length="92" mass="9991">MSAAPEHLPVFARFARNVMDIREENDAKAAEAGVKALEAFYAAIKMPANLREAGVKEEDLEVMAEKAVENGKLGILTSIGKDEALQIMRAAF</sequence>
<gene>
    <name evidence="2" type="ORF">JN12_02513</name>
</gene>
<comment type="caution">
    <text evidence="2">The sequence shown here is derived from an EMBL/GenBank/DDBJ whole genome shotgun (WGS) entry which is preliminary data.</text>
</comment>
<dbReference type="SUPFAM" id="SSF56796">
    <property type="entry name" value="Dehydroquinate synthase-like"/>
    <property type="match status" value="1"/>
</dbReference>
<dbReference type="Proteomes" id="UP000319449">
    <property type="component" value="Unassembled WGS sequence"/>
</dbReference>